<keyword evidence="4" id="KW-1133">Transmembrane helix</keyword>
<evidence type="ECO:0000313" key="7">
    <source>
        <dbReference type="EnsemblPlants" id="Kaladp0095s0572.1.v1.1"/>
    </source>
</evidence>
<dbReference type="InterPro" id="IPR004345">
    <property type="entry name" value="TB2_DP1_HVA22"/>
</dbReference>
<keyword evidence="5" id="KW-0472">Membrane</keyword>
<evidence type="ECO:0000256" key="2">
    <source>
        <dbReference type="ARBA" id="ARBA00008573"/>
    </source>
</evidence>
<dbReference type="Pfam" id="PF03134">
    <property type="entry name" value="TB2_DP1_HVA22"/>
    <property type="match status" value="1"/>
</dbReference>
<proteinExistence type="inferred from homology"/>
<name>A0A7N0UZU8_KALFE</name>
<evidence type="ECO:0000256" key="4">
    <source>
        <dbReference type="ARBA" id="ARBA00022989"/>
    </source>
</evidence>
<dbReference type="AlphaFoldDB" id="A0A7N0UZU8"/>
<evidence type="ECO:0000256" key="1">
    <source>
        <dbReference type="ARBA" id="ARBA00004141"/>
    </source>
</evidence>
<dbReference type="Gramene" id="Kaladp0095s0572.1.v1.1">
    <property type="protein sequence ID" value="Kaladp0095s0572.1.v1.1"/>
    <property type="gene ID" value="Kaladp0095s0572.v1.1"/>
</dbReference>
<reference evidence="7" key="1">
    <citation type="submission" date="2021-01" db="UniProtKB">
        <authorList>
            <consortium name="EnsemblPlants"/>
        </authorList>
    </citation>
    <scope>IDENTIFICATION</scope>
</reference>
<protein>
    <recommendedName>
        <fullName evidence="6">HVA22-like protein</fullName>
    </recommendedName>
</protein>
<keyword evidence="8" id="KW-1185">Reference proteome</keyword>
<accession>A0A7N0UZU8</accession>
<dbReference type="Proteomes" id="UP000594263">
    <property type="component" value="Unplaced"/>
</dbReference>
<dbReference type="PANTHER" id="PTHR12300">
    <property type="entry name" value="HVA22-LIKE PROTEINS"/>
    <property type="match status" value="1"/>
</dbReference>
<evidence type="ECO:0000256" key="5">
    <source>
        <dbReference type="ARBA" id="ARBA00023136"/>
    </source>
</evidence>
<comment type="similarity">
    <text evidence="2 6">Belongs to the DP1 family.</text>
</comment>
<keyword evidence="3" id="KW-0812">Transmembrane</keyword>
<evidence type="ECO:0000256" key="6">
    <source>
        <dbReference type="RuleBase" id="RU362006"/>
    </source>
</evidence>
<dbReference type="PANTHER" id="PTHR12300:SF161">
    <property type="entry name" value="RECEPTOR EXPRESSION-ENHANCING PROTEIN"/>
    <property type="match status" value="1"/>
</dbReference>
<organism evidence="7 8">
    <name type="scientific">Kalanchoe fedtschenkoi</name>
    <name type="common">Lavender scallops</name>
    <name type="synonym">South American air plant</name>
    <dbReference type="NCBI Taxonomy" id="63787"/>
    <lineage>
        <taxon>Eukaryota</taxon>
        <taxon>Viridiplantae</taxon>
        <taxon>Streptophyta</taxon>
        <taxon>Embryophyta</taxon>
        <taxon>Tracheophyta</taxon>
        <taxon>Spermatophyta</taxon>
        <taxon>Magnoliopsida</taxon>
        <taxon>eudicotyledons</taxon>
        <taxon>Gunneridae</taxon>
        <taxon>Pentapetalae</taxon>
        <taxon>Saxifragales</taxon>
        <taxon>Crassulaceae</taxon>
        <taxon>Kalanchoe</taxon>
    </lineage>
</organism>
<evidence type="ECO:0000256" key="3">
    <source>
        <dbReference type="ARBA" id="ARBA00022692"/>
    </source>
</evidence>
<dbReference type="EnsemblPlants" id="Kaladp0095s0572.1.v1.1">
    <property type="protein sequence ID" value="Kaladp0095s0572.1.v1.1"/>
    <property type="gene ID" value="Kaladp0095s0572.v1.1"/>
</dbReference>
<dbReference type="GO" id="GO:0016020">
    <property type="term" value="C:membrane"/>
    <property type="evidence" value="ECO:0007669"/>
    <property type="project" value="UniProtKB-SubCell"/>
</dbReference>
<evidence type="ECO:0000313" key="8">
    <source>
        <dbReference type="Proteomes" id="UP000594263"/>
    </source>
</evidence>
<sequence length="251" mass="28826">MKVSPSSARLHHITAEASADTIMGSKTGVGAEELAKVLVKNIDVIAGPLISLAYPLYASIREIENKSPDADDRQWLTYWIMYSMITLFELTFATFLDWVPVWPYVKLIAFVWLVMPQFRGAAYLYESFVRPLYVNPHSVHTWYVPKKKDRIGKREDIIAAASKYIHEHGSQDRGLAHTAEIDEQYRNLNYIDPDPIYGSSKEVYREEPSYRRSSYVYSDDTGPSYRSNSYIFDGDETGTSHYIFHGDSHVY</sequence>
<comment type="subcellular location">
    <subcellularLocation>
        <location evidence="1 6">Membrane</location>
        <topology evidence="1 6">Multi-pass membrane protein</topology>
    </subcellularLocation>
</comment>